<dbReference type="InterPro" id="IPR028077">
    <property type="entry name" value="UAE_UbL_dom"/>
</dbReference>
<feature type="domain" description="Ubiquitin-activating enzyme SCCH" evidence="3">
    <location>
        <begin position="11"/>
        <end position="44"/>
    </location>
</feature>
<dbReference type="GeneID" id="100376118"/>
<proteinExistence type="inferred from homology"/>
<dbReference type="RefSeq" id="XP_002735932.1">
    <property type="nucleotide sequence ID" value="XM_002735886.2"/>
</dbReference>
<dbReference type="InterPro" id="IPR042063">
    <property type="entry name" value="Ubi_acti_E1_SCCH"/>
</dbReference>
<keyword evidence="5" id="KW-1185">Reference proteome</keyword>
<dbReference type="Gene3D" id="3.40.50.720">
    <property type="entry name" value="NAD(P)-binding Rossmann-like Domain"/>
    <property type="match status" value="1"/>
</dbReference>
<protein>
    <submittedName>
        <fullName evidence="6">SUMO-activating enzyme subunit 2-like</fullName>
    </submittedName>
</protein>
<feature type="domain" description="Ubiquitin/SUMO-activating enzyme ubiquitin-like" evidence="4">
    <location>
        <begin position="119"/>
        <end position="197"/>
    </location>
</feature>
<evidence type="ECO:0000256" key="2">
    <source>
        <dbReference type="ARBA" id="ARBA00005673"/>
    </source>
</evidence>
<evidence type="ECO:0000313" key="6">
    <source>
        <dbReference type="RefSeq" id="XP_002735932.1"/>
    </source>
</evidence>
<evidence type="ECO:0000259" key="3">
    <source>
        <dbReference type="Pfam" id="PF10585"/>
    </source>
</evidence>
<dbReference type="Gene3D" id="1.10.10.2660">
    <property type="entry name" value="Ubiquitin-activating enzyme E1, SCCH domain"/>
    <property type="match status" value="1"/>
</dbReference>
<comment type="pathway">
    <text evidence="1">Protein modification; protein ubiquitination.</text>
</comment>
<organism evidence="5 6">
    <name type="scientific">Saccoglossus kowalevskii</name>
    <name type="common">Acorn worm</name>
    <dbReference type="NCBI Taxonomy" id="10224"/>
    <lineage>
        <taxon>Eukaryota</taxon>
        <taxon>Metazoa</taxon>
        <taxon>Hemichordata</taxon>
        <taxon>Enteropneusta</taxon>
        <taxon>Harrimaniidae</taxon>
        <taxon>Saccoglossus</taxon>
    </lineage>
</organism>
<dbReference type="InterPro" id="IPR035985">
    <property type="entry name" value="Ubiquitin-activating_enz"/>
</dbReference>
<evidence type="ECO:0000259" key="4">
    <source>
        <dbReference type="Pfam" id="PF14732"/>
    </source>
</evidence>
<dbReference type="Gene3D" id="3.10.290.20">
    <property type="entry name" value="Ubiquitin-like 2 activating enzyme e1b. Chain: B, domain 3"/>
    <property type="match status" value="1"/>
</dbReference>
<name>A0ABM0GRT4_SACKO</name>
<dbReference type="InterPro" id="IPR019572">
    <property type="entry name" value="UBA_E1_SCCH"/>
</dbReference>
<sequence>MQYKERGELAWDKDDAASMEFVTAASNIRAHIFGIATKSLFDVKSMAGNIIPAIATTNAIIAGLIVLEALKVLAGNLDKCKTVYLSRCPNARKKLVVPCALVEPYAKCYVCSPKPEVTVKLNTKTLTVKALEEKVLKVGLGVVAPDVEIDDGKGTILISSEEGETEENNDKFLSDFAIINGSRLKVDDFLQQYELVITSYIVMTNLKMTRSMS</sequence>
<dbReference type="SUPFAM" id="SSF69572">
    <property type="entry name" value="Activating enzymes of the ubiquitin-like proteins"/>
    <property type="match status" value="1"/>
</dbReference>
<accession>A0ABM0GRT4</accession>
<evidence type="ECO:0000256" key="1">
    <source>
        <dbReference type="ARBA" id="ARBA00004906"/>
    </source>
</evidence>
<comment type="similarity">
    <text evidence="2">Belongs to the ubiquitin-activating E1 family.</text>
</comment>
<evidence type="ECO:0000313" key="5">
    <source>
        <dbReference type="Proteomes" id="UP000694865"/>
    </source>
</evidence>
<dbReference type="Proteomes" id="UP000694865">
    <property type="component" value="Unplaced"/>
</dbReference>
<gene>
    <name evidence="6" type="primary">LOC100376118</name>
</gene>
<reference evidence="6" key="1">
    <citation type="submission" date="2025-08" db="UniProtKB">
        <authorList>
            <consortium name="RefSeq"/>
        </authorList>
    </citation>
    <scope>IDENTIFICATION</scope>
    <source>
        <tissue evidence="6">Testes</tissue>
    </source>
</reference>
<dbReference type="Pfam" id="PF14732">
    <property type="entry name" value="UAE_UbL"/>
    <property type="match status" value="1"/>
</dbReference>
<dbReference type="Pfam" id="PF10585">
    <property type="entry name" value="UBA_E1_SCCH"/>
    <property type="match status" value="1"/>
</dbReference>